<comment type="caution">
    <text evidence="9">The sequence shown here is derived from an EMBL/GenBank/DDBJ whole genome shotgun (WGS) entry which is preliminary data.</text>
</comment>
<dbReference type="GO" id="GO:0033786">
    <property type="term" value="F:heptose-1-phosphate adenylyltransferase activity"/>
    <property type="evidence" value="ECO:0007669"/>
    <property type="project" value="RHEA"/>
</dbReference>
<evidence type="ECO:0000256" key="2">
    <source>
        <dbReference type="ARBA" id="ARBA00022679"/>
    </source>
</evidence>
<dbReference type="SUPFAM" id="SSF52374">
    <property type="entry name" value="Nucleotidylyl transferase"/>
    <property type="match status" value="1"/>
</dbReference>
<dbReference type="Gene3D" id="3.40.50.620">
    <property type="entry name" value="HUPs"/>
    <property type="match status" value="1"/>
</dbReference>
<dbReference type="InterPro" id="IPR014729">
    <property type="entry name" value="Rossmann-like_a/b/a_fold"/>
</dbReference>
<dbReference type="InterPro" id="IPR050385">
    <property type="entry name" value="Archaeal_FAD_synthase"/>
</dbReference>
<evidence type="ECO:0000256" key="6">
    <source>
        <dbReference type="ARBA" id="ARBA00023277"/>
    </source>
</evidence>
<evidence type="ECO:0000313" key="9">
    <source>
        <dbReference type="EMBL" id="EAY24773.1"/>
    </source>
</evidence>
<dbReference type="EC" id="2.7.7.70" evidence="1"/>
<dbReference type="InterPro" id="IPR004821">
    <property type="entry name" value="Cyt_trans-like"/>
</dbReference>
<dbReference type="RefSeq" id="WP_002704117.1">
    <property type="nucleotide sequence ID" value="NZ_AAWS01000061.1"/>
</dbReference>
<evidence type="ECO:0000256" key="7">
    <source>
        <dbReference type="ARBA" id="ARBA00047428"/>
    </source>
</evidence>
<dbReference type="EMBL" id="AAWS01000061">
    <property type="protein sequence ID" value="EAY24773.1"/>
    <property type="molecule type" value="Genomic_DNA"/>
</dbReference>
<dbReference type="PANTHER" id="PTHR43793:SF2">
    <property type="entry name" value="BIFUNCTIONAL PROTEIN HLDE"/>
    <property type="match status" value="1"/>
</dbReference>
<dbReference type="InterPro" id="IPR011914">
    <property type="entry name" value="RfaE_dom_II"/>
</dbReference>
<dbReference type="AlphaFoldDB" id="A1ZXU4"/>
<accession>A1ZXU4</accession>
<dbReference type="GO" id="GO:0005975">
    <property type="term" value="P:carbohydrate metabolic process"/>
    <property type="evidence" value="ECO:0007669"/>
    <property type="project" value="InterPro"/>
</dbReference>
<keyword evidence="10" id="KW-1185">Reference proteome</keyword>
<dbReference type="PANTHER" id="PTHR43793">
    <property type="entry name" value="FAD SYNTHASE"/>
    <property type="match status" value="1"/>
</dbReference>
<name>A1ZXU4_MICM2</name>
<evidence type="ECO:0000256" key="3">
    <source>
        <dbReference type="ARBA" id="ARBA00022695"/>
    </source>
</evidence>
<dbReference type="GO" id="GO:0005524">
    <property type="term" value="F:ATP binding"/>
    <property type="evidence" value="ECO:0007669"/>
    <property type="project" value="UniProtKB-KW"/>
</dbReference>
<dbReference type="NCBIfam" id="TIGR02199">
    <property type="entry name" value="rfaE_dom_II"/>
    <property type="match status" value="1"/>
</dbReference>
<dbReference type="eggNOG" id="COG0615">
    <property type="taxonomic scope" value="Bacteria"/>
</dbReference>
<dbReference type="OrthoDB" id="9795543at2"/>
<evidence type="ECO:0000256" key="4">
    <source>
        <dbReference type="ARBA" id="ARBA00022741"/>
    </source>
</evidence>
<keyword evidence="6" id="KW-0119">Carbohydrate metabolism</keyword>
<keyword evidence="2 9" id="KW-0808">Transferase</keyword>
<evidence type="ECO:0000256" key="1">
    <source>
        <dbReference type="ARBA" id="ARBA00012519"/>
    </source>
</evidence>
<evidence type="ECO:0000259" key="8">
    <source>
        <dbReference type="Pfam" id="PF01467"/>
    </source>
</evidence>
<comment type="catalytic activity">
    <reaction evidence="7">
        <text>D-glycero-beta-D-manno-heptose 1-phosphate + ATP + H(+) = ADP-D-glycero-beta-D-manno-heptose + diphosphate</text>
        <dbReference type="Rhea" id="RHEA:27465"/>
        <dbReference type="ChEBI" id="CHEBI:15378"/>
        <dbReference type="ChEBI" id="CHEBI:30616"/>
        <dbReference type="ChEBI" id="CHEBI:33019"/>
        <dbReference type="ChEBI" id="CHEBI:59967"/>
        <dbReference type="ChEBI" id="CHEBI:61593"/>
        <dbReference type="EC" id="2.7.7.70"/>
    </reaction>
</comment>
<keyword evidence="4" id="KW-0547">Nucleotide-binding</keyword>
<dbReference type="Pfam" id="PF01467">
    <property type="entry name" value="CTP_transf_like"/>
    <property type="match status" value="1"/>
</dbReference>
<reference evidence="9 10" key="1">
    <citation type="submission" date="2007-01" db="EMBL/GenBank/DDBJ databases">
        <authorList>
            <person name="Haygood M."/>
            <person name="Podell S."/>
            <person name="Anderson C."/>
            <person name="Hopkinson B."/>
            <person name="Roe K."/>
            <person name="Barbeau K."/>
            <person name="Gaasterland T."/>
            <person name="Ferriera S."/>
            <person name="Johnson J."/>
            <person name="Kravitz S."/>
            <person name="Beeson K."/>
            <person name="Sutton G."/>
            <person name="Rogers Y.-H."/>
            <person name="Friedman R."/>
            <person name="Frazier M."/>
            <person name="Venter J.C."/>
        </authorList>
    </citation>
    <scope>NUCLEOTIDE SEQUENCE [LARGE SCALE GENOMIC DNA]</scope>
    <source>
        <strain evidence="9 10">ATCC 23134</strain>
    </source>
</reference>
<keyword evidence="5" id="KW-0067">ATP-binding</keyword>
<evidence type="ECO:0000313" key="10">
    <source>
        <dbReference type="Proteomes" id="UP000004095"/>
    </source>
</evidence>
<organism evidence="9 10">
    <name type="scientific">Microscilla marina ATCC 23134</name>
    <dbReference type="NCBI Taxonomy" id="313606"/>
    <lineage>
        <taxon>Bacteria</taxon>
        <taxon>Pseudomonadati</taxon>
        <taxon>Bacteroidota</taxon>
        <taxon>Cytophagia</taxon>
        <taxon>Cytophagales</taxon>
        <taxon>Microscillaceae</taxon>
        <taxon>Microscilla</taxon>
    </lineage>
</organism>
<keyword evidence="3 9" id="KW-0548">Nucleotidyltransferase</keyword>
<dbReference type="Proteomes" id="UP000004095">
    <property type="component" value="Unassembled WGS sequence"/>
</dbReference>
<proteinExistence type="predicted"/>
<evidence type="ECO:0000256" key="5">
    <source>
        <dbReference type="ARBA" id="ARBA00022840"/>
    </source>
</evidence>
<dbReference type="NCBIfam" id="TIGR00125">
    <property type="entry name" value="cyt_tran_rel"/>
    <property type="match status" value="1"/>
</dbReference>
<protein>
    <recommendedName>
        <fullName evidence="1">D-glycero-beta-D-manno-heptose 1-phosphate adenylyltransferase</fullName>
        <ecNumber evidence="1">2.7.7.70</ecNumber>
    </recommendedName>
</protein>
<dbReference type="GO" id="GO:0016773">
    <property type="term" value="F:phosphotransferase activity, alcohol group as acceptor"/>
    <property type="evidence" value="ECO:0007669"/>
    <property type="project" value="InterPro"/>
</dbReference>
<sequence>MPTSDKIYASEQVLLPVISTWKTAGNKVVFTNGCFDIVHLGHLDYLEKARQLGHKLVVGLNTDDSIKRLKGSSRPIIPQIARARLLAALEFVDAVVLFGDDTPLQLIKTLLPDVLTKGNDYAIENIIGADVVLAKGGSVETIELVEGYSTSSIIEKILTVHQ</sequence>
<feature type="domain" description="Cytidyltransferase-like" evidence="8">
    <location>
        <begin position="30"/>
        <end position="125"/>
    </location>
</feature>
<gene>
    <name evidence="9" type="ORF">M23134_04556</name>
</gene>